<dbReference type="SMART" id="SM00827">
    <property type="entry name" value="PKS_AT"/>
    <property type="match status" value="1"/>
</dbReference>
<feature type="active site" description="Proton donor; for dehydratase activity" evidence="6">
    <location>
        <position position="1113"/>
    </location>
</feature>
<dbReference type="SMART" id="SM00822">
    <property type="entry name" value="PKS_KR"/>
    <property type="match status" value="1"/>
</dbReference>
<proteinExistence type="predicted"/>
<dbReference type="VEuPathDB" id="FungiDB:An11g05570"/>
<dbReference type="InterPro" id="IPR014030">
    <property type="entry name" value="Ketoacyl_synth_N"/>
</dbReference>
<dbReference type="SMART" id="SM00826">
    <property type="entry name" value="PKS_DH"/>
    <property type="match status" value="1"/>
</dbReference>
<dbReference type="Pfam" id="PF08242">
    <property type="entry name" value="Methyltransf_12"/>
    <property type="match status" value="1"/>
</dbReference>
<keyword evidence="1" id="KW-0596">Phosphopantetheine</keyword>
<feature type="active site" description="Proton acceptor; for dehydratase activity" evidence="6">
    <location>
        <position position="942"/>
    </location>
</feature>
<evidence type="ECO:0000256" key="2">
    <source>
        <dbReference type="ARBA" id="ARBA00022553"/>
    </source>
</evidence>
<evidence type="ECO:0000256" key="3">
    <source>
        <dbReference type="ARBA" id="ARBA00022679"/>
    </source>
</evidence>
<feature type="region of interest" description="C-terminal hotdog fold" evidence="6">
    <location>
        <begin position="1052"/>
        <end position="1201"/>
    </location>
</feature>
<accession>A0AAJ8DZR2</accession>
<dbReference type="Pfam" id="PF21089">
    <property type="entry name" value="PKS_DH_N"/>
    <property type="match status" value="1"/>
</dbReference>
<reference evidence="11" key="2">
    <citation type="submission" date="2025-08" db="UniProtKB">
        <authorList>
            <consortium name="RefSeq"/>
        </authorList>
    </citation>
    <scope>IDENTIFICATION</scope>
</reference>
<dbReference type="InterPro" id="IPR049900">
    <property type="entry name" value="PKS_mFAS_DH"/>
</dbReference>
<dbReference type="InterPro" id="IPR016035">
    <property type="entry name" value="Acyl_Trfase/lysoPLipase"/>
</dbReference>
<dbReference type="InterPro" id="IPR042104">
    <property type="entry name" value="PKS_dehydratase_sf"/>
</dbReference>
<dbReference type="RefSeq" id="XP_059601609.1">
    <property type="nucleotide sequence ID" value="XM_059750285.1"/>
</dbReference>
<evidence type="ECO:0000256" key="5">
    <source>
        <dbReference type="ARBA" id="ARBA00023268"/>
    </source>
</evidence>
<name>A0AAJ8DZR2_ASPNG</name>
<dbReference type="InterPro" id="IPR001227">
    <property type="entry name" value="Ac_transferase_dom_sf"/>
</dbReference>
<dbReference type="InterPro" id="IPR016036">
    <property type="entry name" value="Malonyl_transacylase_ACP-bd"/>
</dbReference>
<dbReference type="PROSITE" id="PS52019">
    <property type="entry name" value="PKS_MFAS_DH"/>
    <property type="match status" value="1"/>
</dbReference>
<feature type="region of interest" description="Disordered" evidence="7">
    <location>
        <begin position="1"/>
        <end position="23"/>
    </location>
</feature>
<organism evidence="11">
    <name type="scientific">Aspergillus niger</name>
    <dbReference type="NCBI Taxonomy" id="5061"/>
    <lineage>
        <taxon>Eukaryota</taxon>
        <taxon>Fungi</taxon>
        <taxon>Dikarya</taxon>
        <taxon>Ascomycota</taxon>
        <taxon>Pezizomycotina</taxon>
        <taxon>Eurotiomycetes</taxon>
        <taxon>Eurotiomycetidae</taxon>
        <taxon>Eurotiales</taxon>
        <taxon>Aspergillaceae</taxon>
        <taxon>Aspergillus</taxon>
        <taxon>Aspergillus subgen. Circumdati</taxon>
    </lineage>
</organism>
<dbReference type="CDD" id="cd00833">
    <property type="entry name" value="PKS"/>
    <property type="match status" value="1"/>
</dbReference>
<evidence type="ECO:0000256" key="1">
    <source>
        <dbReference type="ARBA" id="ARBA00022450"/>
    </source>
</evidence>
<dbReference type="InterPro" id="IPR014031">
    <property type="entry name" value="Ketoacyl_synth_C"/>
</dbReference>
<dbReference type="InterPro" id="IPR020807">
    <property type="entry name" value="PKS_DH"/>
</dbReference>
<dbReference type="InterPro" id="IPR036291">
    <property type="entry name" value="NAD(P)-bd_dom_sf"/>
</dbReference>
<evidence type="ECO:0000259" key="8">
    <source>
        <dbReference type="PROSITE" id="PS50075"/>
    </source>
</evidence>
<keyword evidence="2" id="KW-0597">Phosphoprotein</keyword>
<dbReference type="PANTHER" id="PTHR43775">
    <property type="entry name" value="FATTY ACID SYNTHASE"/>
    <property type="match status" value="1"/>
</dbReference>
<feature type="domain" description="Ketosynthase family 3 (KS3)" evidence="9">
    <location>
        <begin position="26"/>
        <end position="446"/>
    </location>
</feature>
<protein>
    <recommendedName>
        <fullName evidence="12">Carrier domain-containing protein</fullName>
    </recommendedName>
</protein>
<keyword evidence="5" id="KW-0511">Multifunctional enzyme</keyword>
<evidence type="ECO:0008006" key="12">
    <source>
        <dbReference type="Google" id="ProtNLM"/>
    </source>
</evidence>
<dbReference type="InterPro" id="IPR036736">
    <property type="entry name" value="ACP-like_sf"/>
</dbReference>
<keyword evidence="3" id="KW-0808">Transferase</keyword>
<dbReference type="InterPro" id="IPR014043">
    <property type="entry name" value="Acyl_transferase_dom"/>
</dbReference>
<dbReference type="Gene3D" id="3.40.366.10">
    <property type="entry name" value="Malonyl-Coenzyme A Acyl Carrier Protein, domain 2"/>
    <property type="match status" value="1"/>
</dbReference>
<evidence type="ECO:0000256" key="6">
    <source>
        <dbReference type="PROSITE-ProRule" id="PRU01363"/>
    </source>
</evidence>
<dbReference type="GO" id="GO:1901336">
    <property type="term" value="P:lactone biosynthetic process"/>
    <property type="evidence" value="ECO:0007669"/>
    <property type="project" value="UniProtKB-ARBA"/>
</dbReference>
<dbReference type="InterPro" id="IPR050091">
    <property type="entry name" value="PKS_NRPS_Biosynth_Enz"/>
</dbReference>
<dbReference type="GO" id="GO:0044550">
    <property type="term" value="P:secondary metabolite biosynthetic process"/>
    <property type="evidence" value="ECO:0007669"/>
    <property type="project" value="UniProtKB-ARBA"/>
</dbReference>
<dbReference type="InterPro" id="IPR020843">
    <property type="entry name" value="ER"/>
</dbReference>
<evidence type="ECO:0000313" key="11">
    <source>
        <dbReference type="RefSeq" id="XP_059601609.1"/>
    </source>
</evidence>
<dbReference type="InterPro" id="IPR029063">
    <property type="entry name" value="SAM-dependent_MTases_sf"/>
</dbReference>
<evidence type="ECO:0000259" key="10">
    <source>
        <dbReference type="PROSITE" id="PS52019"/>
    </source>
</evidence>
<feature type="domain" description="PKS/mFAS DH" evidence="10">
    <location>
        <begin position="910"/>
        <end position="1201"/>
    </location>
</feature>
<evidence type="ECO:0000256" key="4">
    <source>
        <dbReference type="ARBA" id="ARBA00022857"/>
    </source>
</evidence>
<dbReference type="Pfam" id="PF08659">
    <property type="entry name" value="KR"/>
    <property type="match status" value="1"/>
</dbReference>
<dbReference type="SUPFAM" id="SSF47336">
    <property type="entry name" value="ACP-like"/>
    <property type="match status" value="1"/>
</dbReference>
<dbReference type="SMART" id="SM00829">
    <property type="entry name" value="PKS_ER"/>
    <property type="match status" value="1"/>
</dbReference>
<dbReference type="InterPro" id="IPR013968">
    <property type="entry name" value="PKS_KR"/>
</dbReference>
<dbReference type="GO" id="GO:0016746">
    <property type="term" value="F:acyltransferase activity"/>
    <property type="evidence" value="ECO:0007669"/>
    <property type="project" value="UniProtKB-KW"/>
</dbReference>
<dbReference type="Gene3D" id="3.30.70.3290">
    <property type="match status" value="1"/>
</dbReference>
<dbReference type="PANTHER" id="PTHR43775:SF28">
    <property type="entry name" value="SYNTHASE, PUTATIVE-RELATED"/>
    <property type="match status" value="1"/>
</dbReference>
<dbReference type="SMART" id="SM00823">
    <property type="entry name" value="PKS_PP"/>
    <property type="match status" value="1"/>
</dbReference>
<dbReference type="InterPro" id="IPR049551">
    <property type="entry name" value="PKS_DH_C"/>
</dbReference>
<dbReference type="GO" id="GO:0008610">
    <property type="term" value="P:lipid biosynthetic process"/>
    <property type="evidence" value="ECO:0007669"/>
    <property type="project" value="UniProtKB-ARBA"/>
</dbReference>
<dbReference type="SUPFAM" id="SSF50129">
    <property type="entry name" value="GroES-like"/>
    <property type="match status" value="1"/>
</dbReference>
<dbReference type="Pfam" id="PF02801">
    <property type="entry name" value="Ketoacyl-synt_C"/>
    <property type="match status" value="1"/>
</dbReference>
<dbReference type="SUPFAM" id="SSF53335">
    <property type="entry name" value="S-adenosyl-L-methionine-dependent methyltransferases"/>
    <property type="match status" value="1"/>
</dbReference>
<dbReference type="CDD" id="cd05195">
    <property type="entry name" value="enoyl_red"/>
    <property type="match status" value="1"/>
</dbReference>
<dbReference type="SUPFAM" id="SSF51735">
    <property type="entry name" value="NAD(P)-binding Rossmann-fold domains"/>
    <property type="match status" value="2"/>
</dbReference>
<dbReference type="KEGG" id="ang:An11g05570"/>
<dbReference type="Gene3D" id="3.40.47.10">
    <property type="match status" value="1"/>
</dbReference>
<dbReference type="InterPro" id="IPR020806">
    <property type="entry name" value="PKS_PP-bd"/>
</dbReference>
<dbReference type="Pfam" id="PF00109">
    <property type="entry name" value="ketoacyl-synt"/>
    <property type="match status" value="1"/>
</dbReference>
<dbReference type="InterPro" id="IPR016039">
    <property type="entry name" value="Thiolase-like"/>
</dbReference>
<dbReference type="Pfam" id="PF16197">
    <property type="entry name" value="KAsynt_C_assoc"/>
    <property type="match status" value="1"/>
</dbReference>
<feature type="region of interest" description="N-terminal hotdog fold" evidence="6">
    <location>
        <begin position="910"/>
        <end position="1039"/>
    </location>
</feature>
<dbReference type="PROSITE" id="PS50075">
    <property type="entry name" value="CARRIER"/>
    <property type="match status" value="1"/>
</dbReference>
<dbReference type="InterPro" id="IPR057326">
    <property type="entry name" value="KR_dom"/>
</dbReference>
<gene>
    <name evidence="11" type="ORF">An11g05570</name>
</gene>
<dbReference type="InterPro" id="IPR013217">
    <property type="entry name" value="Methyltransf_12"/>
</dbReference>
<dbReference type="CDD" id="cd02440">
    <property type="entry name" value="AdoMet_MTases"/>
    <property type="match status" value="1"/>
</dbReference>
<evidence type="ECO:0000256" key="7">
    <source>
        <dbReference type="SAM" id="MobiDB-lite"/>
    </source>
</evidence>
<dbReference type="PROSITE" id="PS52004">
    <property type="entry name" value="KS3_2"/>
    <property type="match status" value="1"/>
</dbReference>
<dbReference type="Pfam" id="PF00698">
    <property type="entry name" value="Acyl_transf_1"/>
    <property type="match status" value="1"/>
</dbReference>
<dbReference type="GeneID" id="4984786"/>
<dbReference type="InterPro" id="IPR032821">
    <property type="entry name" value="PKS_assoc"/>
</dbReference>
<dbReference type="SUPFAM" id="SSF52151">
    <property type="entry name" value="FabD/lysophospholipase-like"/>
    <property type="match status" value="1"/>
</dbReference>
<dbReference type="Pfam" id="PF14765">
    <property type="entry name" value="PS-DH"/>
    <property type="match status" value="1"/>
</dbReference>
<dbReference type="InterPro" id="IPR009081">
    <property type="entry name" value="PP-bd_ACP"/>
</dbReference>
<evidence type="ECO:0000259" key="9">
    <source>
        <dbReference type="PROSITE" id="PS52004"/>
    </source>
</evidence>
<dbReference type="SMART" id="SM00825">
    <property type="entry name" value="PKS_KS"/>
    <property type="match status" value="1"/>
</dbReference>
<dbReference type="InterPro" id="IPR011032">
    <property type="entry name" value="GroES-like_sf"/>
</dbReference>
<dbReference type="FunFam" id="3.40.50.720:FF:000209">
    <property type="entry name" value="Polyketide synthase Pks12"/>
    <property type="match status" value="1"/>
</dbReference>
<keyword evidence="4" id="KW-0521">NADP</keyword>
<dbReference type="Gene3D" id="3.40.50.720">
    <property type="entry name" value="NAD(P)-binding Rossmann-like Domain"/>
    <property type="match status" value="2"/>
</dbReference>
<dbReference type="InterPro" id="IPR020841">
    <property type="entry name" value="PKS_Beta-ketoAc_synthase_dom"/>
</dbReference>
<dbReference type="Gene3D" id="3.40.50.150">
    <property type="entry name" value="Vaccinia Virus protein VP39"/>
    <property type="match status" value="1"/>
</dbReference>
<dbReference type="Gene3D" id="3.10.129.110">
    <property type="entry name" value="Polyketide synthase dehydratase"/>
    <property type="match status" value="1"/>
</dbReference>
<dbReference type="Pfam" id="PF13602">
    <property type="entry name" value="ADH_zinc_N_2"/>
    <property type="match status" value="1"/>
</dbReference>
<dbReference type="Pfam" id="PF00550">
    <property type="entry name" value="PP-binding"/>
    <property type="match status" value="1"/>
</dbReference>
<dbReference type="SUPFAM" id="SSF55048">
    <property type="entry name" value="Probable ACP-binding domain of malonyl-CoA ACP transacylase"/>
    <property type="match status" value="1"/>
</dbReference>
<dbReference type="SUPFAM" id="SSF53901">
    <property type="entry name" value="Thiolase-like"/>
    <property type="match status" value="1"/>
</dbReference>
<feature type="domain" description="Carrier" evidence="8">
    <location>
        <begin position="2418"/>
        <end position="2495"/>
    </location>
</feature>
<sequence length="2502" mass="272831">MPSRENGLSGPVPNPGGQSDDATTAFSPIAICGMALRLPGGLGSPQDLWDFLIAKGDARSRVPESRYNVSAFHSPSKRPGTVVTEYGYFLDESIKLGALDASRFSLSRAELEAADPQQRQMMEVVRECFDDAGEVNFRARPIGCYMGCYGEDWLELQNKDPQQNGMNRVDGYSDFMLSNRVSYEMDLRGPSMTIRTACSSALVGLNEACLALQRGDCDAAIVGGPSLIFAPATTAFMTEKGVLSPDGSCKTFSADANGYARGEAITAVFVKPLAAALRDGNPIRAVIRSVMSNSDGKTSGISHPSTDSQEALIRKAYQAAGITNMAETAFVECHGTGTPTGDPVEVQAVARVFGEAGVYIGSVKPNLGHSEGASGLTSLIKGVLALEHRIIPPNIKFTAPNPKIPFEACKLTVPLEPIPWPESRWERVSINSFGVGGSNAHLILDSARSFQIPSPTPDNFLAGPQLLLLSASAAGSLQRMTATFEDWVPQHQDQLRDLAYTLATRREHLPHRTFLIAGPDRIGTPSPGRKVPSSAPSLAMVFTGQGAQWARMGRDLLLRPDFSFQNTIRALDKYLKAAPNGPEWRLEEELIKPALTSRVQTAELSQPLCTAVQIGLVDLFAAVGVTPAAVVGHSSGEIGAAYAAGALTAREAIIAAWQRGLAAAGQTRPGSMAAIGLGWEEVQSFLSPPTVVVACENSPKSVTLSGDAQEVQAVVARIKKEHPTVTARLLKVDKAYHSYHMHEVGHNYSATIGRDLVGKRPGKPFFSSVTGKQEQDLCLDAVYWQRNLESPVLFRAAVSELLDHVDNVAFLEIGPHAALAGPVRQILSTRASANPAPYIAAMSRGENCVESFLTALGKLFQLNVPVNLNALYPSGSCLPGLPRYPWDHGVDYWRESRISRDWRFRQFPSHPLLGDRQLLGTDLEPSWRNMMRVEDSDWLRDHKVEVDIILPCAGYLSMVGEAIRQITGSQESYTLRGVVISSALVLREGTPTEVVTTFHPHRLTDSLDSQWWEFTIASYNGQTWTRHCTGQASGTAAEERHTRTAALRSSLPRKLQAKKYYDLLDRAGLNFGPMFKRLTDIETGTGETLARAKVTTGQAGDEKYYHLHPSLIDACIQAAPLAGLLGTVDAKAYRRVPTKIDRVIVRQSPTRVDDLQVSASATYVKGTGEVIGQVQQCIADGVIVMHMEGLKLSPLEEAGKAGQADSLETTARLTWGPHIDFLDAATLIKPSFPRHLYTPALDELARLGMIYGSRRIKDARTRVAHMPLYRDWINRQVEAMRLDEKWSTFLTLEDDALVERIERLVQHLSETPVVDCAIGLQKVATNIAALFAGETEALDILLADDTLYKLYVVTDACDRSQFIQHLAHTKPNLRILEIGAGTGATTASILKLLRLPGSTGSGGTPSLFSKYTYTDISSGFFVTAKERFSGERNIEYRTLDISKDPSDQGFDGEKYDLILATNVLHATNYLGETLRNVHKLLDPNGRLLLHELNSPSKWPNFIFGTLAGWWYGGPDGRPDEPCVTPARWELELKGAGFAGLDAVVLDGEQPHQLNAIMVAKPRVDDGTDQKKPVSLLCDPRDDSYAESLSRQLNSRGYEVQTFRLGDELPQSQDIISLLDCTRPFFEDIDAARFRAFQHLLNTIGESGLLWITHLSQVKCPDPRFAQVIGAARSIRSEMLVDFATCEVDDIRSSLDKIIDVYAKFHTRARDESLNPDYEYAIVGGTVSVGRIYPFSLKEDLVVATKPDDWAALDMEKPSRLSSLHWRASKGRPLTGDEVEVEIYAAGLNFKVRTGPSLPCMPDGLLTSSADVLGALAVVPFPDNGLGVEASGVVRHVGPDVKRLCPGDRVMLREDGAFATHAIASEKLCAKIPSDLSFEDAATMPVVFATAIYSMFDLGGLQEGQSILIHSACGGVGIAAIQLARMTGATIYATVGSDEKVRYLMETFGLPRNRIFNSHDSSFVEGVMRETQGQGVDLALNSLSGELLHATWRCLAEFGKMVDIGKRDMLGAARLDMGHFLGGRTYSCFYLDLLRDKRPSECKRLLELIITYFRAGHITPIRPITMFDATAIEDAFRHMQQGTHLGKLVIILRNADGSPKIDPTSVRTAPGLDLDSTATYLLIGGLGGLGRAVSRRLVEHKARRLVFLSRSAGRGPDDNDFVQELESMGCGVRLVQGSVTSEADVTRAIQQAPNLKGILQLSMVLRDQAFPHMTLAEWNTAVGPKIQGTWHLHNATQAAGITLDFFILFSSTSGVLGQPGQANYAGANTFLDAFVQYRTSLGLAASAVDIGAVQDIGYVSQDDALLQRLKQTGAHHLTESELLDAVLATISFSVNPNEAHNVNDILGFVDKNNFILGLGTSVPLSSPESRVFWRKDRRMALYHNSVPKAAVHDVSSDRDTLQAFLARAKTDPYILRAGESAGLLAREIGNKLFNFLLKTGEDLNISLPLWQLGMDSLVGVEMRSWWRQAFGFDITVLEMMGMGNLEGLGKHAAEGLARLLGIE</sequence>
<reference evidence="11" key="1">
    <citation type="submission" date="2025-02" db="EMBL/GenBank/DDBJ databases">
        <authorList>
            <consortium name="NCBI Genome Project"/>
        </authorList>
    </citation>
    <scope>NUCLEOTIDE SEQUENCE</scope>
</reference>
<dbReference type="InterPro" id="IPR049552">
    <property type="entry name" value="PKS_DH_N"/>
</dbReference>
<dbReference type="Gene3D" id="3.90.180.10">
    <property type="entry name" value="Medium-chain alcohol dehydrogenases, catalytic domain"/>
    <property type="match status" value="1"/>
</dbReference>